<feature type="chain" id="PRO_5035285649" description="Glucosidase II subunit alpha" evidence="11">
    <location>
        <begin position="22"/>
        <end position="947"/>
    </location>
</feature>
<dbReference type="InterPro" id="IPR000322">
    <property type="entry name" value="Glyco_hydro_31_TIM"/>
</dbReference>
<dbReference type="InterPro" id="IPR017853">
    <property type="entry name" value="GH"/>
</dbReference>
<dbReference type="GO" id="GO:0090599">
    <property type="term" value="F:alpha-glucosidase activity"/>
    <property type="evidence" value="ECO:0007669"/>
    <property type="project" value="TreeGrafter"/>
</dbReference>
<proteinExistence type="inferred from homology"/>
<dbReference type="Gene3D" id="3.20.20.80">
    <property type="entry name" value="Glycosidases"/>
    <property type="match status" value="1"/>
</dbReference>
<keyword evidence="8 10" id="KW-0326">Glycosidase</keyword>
<dbReference type="GO" id="GO:0030246">
    <property type="term" value="F:carbohydrate binding"/>
    <property type="evidence" value="ECO:0007669"/>
    <property type="project" value="InterPro"/>
</dbReference>
<organism evidence="15 16">
    <name type="scientific">Zygosaccharomyces bailii (strain CLIB 213 / ATCC 58445 / CBS 680 / BCRC 21525 / NBRC 1098 / NCYC 1416 / NRRL Y-2227)</name>
    <dbReference type="NCBI Taxonomy" id="1333698"/>
    <lineage>
        <taxon>Eukaryota</taxon>
        <taxon>Fungi</taxon>
        <taxon>Dikarya</taxon>
        <taxon>Ascomycota</taxon>
        <taxon>Saccharomycotina</taxon>
        <taxon>Saccharomycetes</taxon>
        <taxon>Saccharomycetales</taxon>
        <taxon>Saccharomycetaceae</taxon>
        <taxon>Zygosaccharomyces</taxon>
    </lineage>
</organism>
<keyword evidence="16" id="KW-1185">Reference proteome</keyword>
<evidence type="ECO:0000259" key="14">
    <source>
        <dbReference type="Pfam" id="PF21365"/>
    </source>
</evidence>
<dbReference type="Pfam" id="PF21365">
    <property type="entry name" value="Glyco_hydro_31_3rd"/>
    <property type="match status" value="1"/>
</dbReference>
<feature type="signal peptide" evidence="11">
    <location>
        <begin position="1"/>
        <end position="21"/>
    </location>
</feature>
<dbReference type="GO" id="GO:0006491">
    <property type="term" value="P:N-glycan processing"/>
    <property type="evidence" value="ECO:0007669"/>
    <property type="project" value="TreeGrafter"/>
</dbReference>
<dbReference type="Gene3D" id="2.60.40.1180">
    <property type="entry name" value="Golgi alpha-mannosidase II"/>
    <property type="match status" value="2"/>
</dbReference>
<dbReference type="Gene3D" id="2.60.40.1760">
    <property type="entry name" value="glycosyl hydrolase (family 31)"/>
    <property type="match status" value="1"/>
</dbReference>
<dbReference type="InterPro" id="IPR025887">
    <property type="entry name" value="Glyco_hydro_31_N_dom"/>
</dbReference>
<name>A0A8J2T446_ZYGB2</name>
<dbReference type="InterPro" id="IPR011013">
    <property type="entry name" value="Gal_mutarotase_sf_dom"/>
</dbReference>
<dbReference type="SUPFAM" id="SSF51445">
    <property type="entry name" value="(Trans)glycosidases"/>
    <property type="match status" value="1"/>
</dbReference>
<evidence type="ECO:0000256" key="1">
    <source>
        <dbReference type="ARBA" id="ARBA00004240"/>
    </source>
</evidence>
<sequence length="947" mass="108766">MLLSWSLGLVFIWSQLETVCAFTQYLLKDCKQAGFCHRNRHYAEEIQKSERSYYSIDADNVYYDENEKVVRATILKTIFQGDNRNNEQKVELPFTLGLLQDGATVRFTIDENRPHKNYLPSSLNQRRYNEASKWAFEDWQNLPKYEATMRKGFLNRNKVIVEGDCDYICKLKVELYTKSFLIKIYYKEALIMVVNERSLLNYEHLRAEQENESNLLLEESDFNMFHDNFKYSKDDTMPFGPESVALDFTFSEFEHLYGLPEHPGSFRLQDTSNGEPYRLYSTDVFRYDIGTRMPMYGNIPFVIGNNQRAAAGIFWVNAADTWVDFKYTRDAKKTPKSQSHWMSETGIIDVVLFFGDTPSEITEKYTAITGRPALPKQAAIGYHQCRWNYNDELDVLTVDSSMDRDHFPYDNIWLDLEYTDNKKFFTWKPNAFPNPDRLLKKLAKLGRDLTVLIDPHLKAGYNVSNAVVADHAAIKNHEGDTFYGTCWPGKSVWIDTMGDIGRKLWAKFYEAFLNGAKNLDIWNDMNEPSIFDGPETTAPKDLIHAGGFEQRALHNVYPLTVHQATYDGMINIFNESSRPFIIARGHFSGSQRTAGTWTGDNVANWDYLKISIPMILSSNVAGMPFTGADIAGFFDNPEDELVVRWYQAGLWYPFFRAHAHIDSLRREPYLFEEPIKSHIRNAIQLRYNLLPTFYTAFYEASIDGTPIMKPMVFEKPEFLDLALVEDQFYLGNSGLVVKPIVEKDAVSTTMLVAEGLYYDYWDLRPYRGGTIIPDDEFVENLPALTFNVKPIRVNAPLDKIPILLEGGHIISKREKYRRSSKLSRNDAYTLVVAPDNYGNAEGKLYADDGETLAHKHGEYLLSTFTMQNNELLTGHPTHNTLNKASLGNTLIDKIIIASSTMKSPPKDTVTVKKGLSRYAVKAVRTGPYETTIFNPLVHADETWEIDF</sequence>
<dbReference type="AlphaFoldDB" id="A0A8J2T446"/>
<keyword evidence="7" id="KW-0325">Glycoprotein</keyword>
<evidence type="ECO:0000256" key="3">
    <source>
        <dbReference type="ARBA" id="ARBA00007806"/>
    </source>
</evidence>
<feature type="domain" description="Glycoside hydrolase family 31 N-terminal" evidence="13">
    <location>
        <begin position="103"/>
        <end position="324"/>
    </location>
</feature>
<dbReference type="Pfam" id="PF13802">
    <property type="entry name" value="Gal_mutarotas_2"/>
    <property type="match status" value="1"/>
</dbReference>
<dbReference type="EMBL" id="HG316455">
    <property type="protein sequence ID" value="CDF88552.1"/>
    <property type="molecule type" value="Genomic_DNA"/>
</dbReference>
<feature type="domain" description="Glycosyl hydrolase family 31 C-terminal" evidence="14">
    <location>
        <begin position="704"/>
        <end position="810"/>
    </location>
</feature>
<keyword evidence="5 10" id="KW-0378">Hydrolase</keyword>
<comment type="similarity">
    <text evidence="3 10">Belongs to the glycosyl hydrolase 31 family.</text>
</comment>
<evidence type="ECO:0000259" key="13">
    <source>
        <dbReference type="Pfam" id="PF13802"/>
    </source>
</evidence>
<dbReference type="PANTHER" id="PTHR22762">
    <property type="entry name" value="ALPHA-GLUCOSIDASE"/>
    <property type="match status" value="1"/>
</dbReference>
<evidence type="ECO:0000256" key="9">
    <source>
        <dbReference type="ARBA" id="ARBA00042895"/>
    </source>
</evidence>
<dbReference type="InterPro" id="IPR048395">
    <property type="entry name" value="Glyco_hydro_31_C"/>
</dbReference>
<evidence type="ECO:0000256" key="2">
    <source>
        <dbReference type="ARBA" id="ARBA00004833"/>
    </source>
</evidence>
<keyword evidence="6" id="KW-0256">Endoplasmic reticulum</keyword>
<dbReference type="PANTHER" id="PTHR22762:SF54">
    <property type="entry name" value="BCDNA.GH04962"/>
    <property type="match status" value="1"/>
</dbReference>
<dbReference type="InterPro" id="IPR013780">
    <property type="entry name" value="Glyco_hydro_b"/>
</dbReference>
<evidence type="ECO:0000313" key="15">
    <source>
        <dbReference type="EMBL" id="CDF88552.1"/>
    </source>
</evidence>
<keyword evidence="4 11" id="KW-0732">Signal</keyword>
<dbReference type="CDD" id="cd06603">
    <property type="entry name" value="GH31_GANC_GANAB_alpha"/>
    <property type="match status" value="1"/>
</dbReference>
<evidence type="ECO:0000256" key="10">
    <source>
        <dbReference type="RuleBase" id="RU361185"/>
    </source>
</evidence>
<feature type="domain" description="Glycoside hydrolase family 31 TIM barrel" evidence="12">
    <location>
        <begin position="372"/>
        <end position="696"/>
    </location>
</feature>
<gene>
    <name evidence="15" type="ORF">BN860_12904g</name>
</gene>
<dbReference type="GO" id="GO:0017177">
    <property type="term" value="C:glucosidase II complex"/>
    <property type="evidence" value="ECO:0007669"/>
    <property type="project" value="TreeGrafter"/>
</dbReference>
<reference evidence="16" key="1">
    <citation type="journal article" date="2013" name="Genome Announc.">
        <title>Genome sequence of the food spoilage yeast Zygosaccharomyces bailii CLIB 213(T).</title>
        <authorList>
            <person name="Galeote V."/>
            <person name="Bigey F."/>
            <person name="Devillers H."/>
            <person name="Neuveglise C."/>
            <person name="Dequin S."/>
        </authorList>
    </citation>
    <scope>NUCLEOTIDE SEQUENCE [LARGE SCALE GENOMIC DNA]</scope>
    <source>
        <strain evidence="16">CLIB 213 / ATCC 58445 / CBS 680 / CCRC 21525 / NBRC 1098 / NCYC 1416 / NRRL Y-2227</strain>
    </source>
</reference>
<dbReference type="OrthoDB" id="1334205at2759"/>
<evidence type="ECO:0000256" key="6">
    <source>
        <dbReference type="ARBA" id="ARBA00022824"/>
    </source>
</evidence>
<comment type="pathway">
    <text evidence="2">Glycan metabolism; N-glycan metabolism.</text>
</comment>
<dbReference type="GO" id="GO:0005975">
    <property type="term" value="P:carbohydrate metabolic process"/>
    <property type="evidence" value="ECO:0007669"/>
    <property type="project" value="InterPro"/>
</dbReference>
<dbReference type="Pfam" id="PF01055">
    <property type="entry name" value="Glyco_hydro_31_2nd"/>
    <property type="match status" value="1"/>
</dbReference>
<evidence type="ECO:0000313" key="16">
    <source>
        <dbReference type="Proteomes" id="UP000019375"/>
    </source>
</evidence>
<dbReference type="Proteomes" id="UP000019375">
    <property type="component" value="Unassembled WGS sequence"/>
</dbReference>
<dbReference type="SUPFAM" id="SSF74650">
    <property type="entry name" value="Galactose mutarotase-like"/>
    <property type="match status" value="1"/>
</dbReference>
<evidence type="ECO:0000259" key="12">
    <source>
        <dbReference type="Pfam" id="PF01055"/>
    </source>
</evidence>
<dbReference type="SUPFAM" id="SSF51011">
    <property type="entry name" value="Glycosyl hydrolase domain"/>
    <property type="match status" value="1"/>
</dbReference>
<evidence type="ECO:0000256" key="7">
    <source>
        <dbReference type="ARBA" id="ARBA00023180"/>
    </source>
</evidence>
<evidence type="ECO:0000256" key="5">
    <source>
        <dbReference type="ARBA" id="ARBA00022801"/>
    </source>
</evidence>
<dbReference type="CDD" id="cd14752">
    <property type="entry name" value="GH31_N"/>
    <property type="match status" value="1"/>
</dbReference>
<accession>A0A8J2T446</accession>
<protein>
    <recommendedName>
        <fullName evidence="9">Glucosidase II subunit alpha</fullName>
    </recommendedName>
</protein>
<comment type="subcellular location">
    <subcellularLocation>
        <location evidence="1">Endoplasmic reticulum</location>
    </subcellularLocation>
</comment>
<evidence type="ECO:0000256" key="8">
    <source>
        <dbReference type="ARBA" id="ARBA00023295"/>
    </source>
</evidence>
<evidence type="ECO:0000256" key="4">
    <source>
        <dbReference type="ARBA" id="ARBA00022729"/>
    </source>
</evidence>
<evidence type="ECO:0000256" key="11">
    <source>
        <dbReference type="SAM" id="SignalP"/>
    </source>
</evidence>